<dbReference type="InterPro" id="IPR025269">
    <property type="entry name" value="SAM-like_dom"/>
</dbReference>
<evidence type="ECO:0000256" key="1">
    <source>
        <dbReference type="ARBA" id="ARBA00008857"/>
    </source>
</evidence>
<evidence type="ECO:0000259" key="4">
    <source>
        <dbReference type="PROSITE" id="PS51898"/>
    </source>
</evidence>
<dbReference type="Pfam" id="PF13102">
    <property type="entry name" value="Phage_int_SAM_5"/>
    <property type="match status" value="1"/>
</dbReference>
<dbReference type="InterPro" id="IPR050090">
    <property type="entry name" value="Tyrosine_recombinase_XerCD"/>
</dbReference>
<dbReference type="PANTHER" id="PTHR30349:SF41">
    <property type="entry name" value="INTEGRASE_RECOMBINASE PROTEIN MJ0367-RELATED"/>
    <property type="match status" value="1"/>
</dbReference>
<dbReference type="InterPro" id="IPR013762">
    <property type="entry name" value="Integrase-like_cat_sf"/>
</dbReference>
<dbReference type="Pfam" id="PF00589">
    <property type="entry name" value="Phage_integrase"/>
    <property type="match status" value="1"/>
</dbReference>
<gene>
    <name evidence="5" type="ORF">OEA66_07295</name>
</gene>
<evidence type="ECO:0000256" key="2">
    <source>
        <dbReference type="ARBA" id="ARBA00023125"/>
    </source>
</evidence>
<feature type="domain" description="Tyr recombinase" evidence="4">
    <location>
        <begin position="184"/>
        <end position="357"/>
    </location>
</feature>
<reference evidence="5" key="1">
    <citation type="submission" date="2022-10" db="EMBL/GenBank/DDBJ databases">
        <title>Chryseobacterium sp. nov., a novel bacterial species.</title>
        <authorList>
            <person name="Cao Y."/>
        </authorList>
    </citation>
    <scope>NUCLEOTIDE SEQUENCE</scope>
    <source>
        <strain evidence="5">KC 927</strain>
    </source>
</reference>
<protein>
    <submittedName>
        <fullName evidence="5">Site-specific integrase</fullName>
    </submittedName>
</protein>
<accession>A0ABT3Y1Z6</accession>
<name>A0ABT3Y1Z6_9FLAO</name>
<dbReference type="SUPFAM" id="SSF56349">
    <property type="entry name" value="DNA breaking-rejoining enzymes"/>
    <property type="match status" value="1"/>
</dbReference>
<dbReference type="EMBL" id="JAOVZV010000005">
    <property type="protein sequence ID" value="MCX8532155.1"/>
    <property type="molecule type" value="Genomic_DNA"/>
</dbReference>
<dbReference type="RefSeq" id="WP_267280742.1">
    <property type="nucleotide sequence ID" value="NZ_JAOVZV010000005.1"/>
</dbReference>
<dbReference type="InterPro" id="IPR035386">
    <property type="entry name" value="Arm-DNA-bind_5"/>
</dbReference>
<dbReference type="InterPro" id="IPR010998">
    <property type="entry name" value="Integrase_recombinase_N"/>
</dbReference>
<dbReference type="InterPro" id="IPR011010">
    <property type="entry name" value="DNA_brk_join_enz"/>
</dbReference>
<comment type="caution">
    <text evidence="5">The sequence shown here is derived from an EMBL/GenBank/DDBJ whole genome shotgun (WGS) entry which is preliminary data.</text>
</comment>
<keyword evidence="2" id="KW-0238">DNA-binding</keyword>
<evidence type="ECO:0000313" key="5">
    <source>
        <dbReference type="EMBL" id="MCX8532155.1"/>
    </source>
</evidence>
<dbReference type="PROSITE" id="PS51898">
    <property type="entry name" value="TYR_RECOMBINASE"/>
    <property type="match status" value="1"/>
</dbReference>
<keyword evidence="3" id="KW-0233">DNA recombination</keyword>
<proteinExistence type="inferred from homology"/>
<sequence>MSVTLRTKKLQNGAFSYYLDIYLNGIRTKETLFKVCTFDDKIEKKLLAEKIRNQRAVEVDYQGTDFTPSYKKNIQVLAYCKKYTDDYTKADKRVIECSIKKFADFLSFKRIRPTITFKELHEKTVRDFADFLNYDAGLSGTTPIGYFKKFKMILTEARAEKLLDSSFLSGYRFRRRSTDTEKEVPKNILTEEEINMLWDTECLNEEIKKAFLYSCYTGLGLAEIAILKWKSIKENMLDTNRKKNNRRIHNMISPRMMAALGERKNDNELVFNLISKKTKKIYTTNGVNALLKKFIENAGIKKHITFYCGRHTFAVRLLINNTNLKTVADAMGHSNTTTTNKYLNNIDFIKHIATGSLA</sequence>
<dbReference type="Pfam" id="PF17293">
    <property type="entry name" value="Arm-DNA-bind_5"/>
    <property type="match status" value="1"/>
</dbReference>
<dbReference type="Gene3D" id="1.10.443.10">
    <property type="entry name" value="Intergrase catalytic core"/>
    <property type="match status" value="1"/>
</dbReference>
<dbReference type="Proteomes" id="UP001070176">
    <property type="component" value="Unassembled WGS sequence"/>
</dbReference>
<dbReference type="PANTHER" id="PTHR30349">
    <property type="entry name" value="PHAGE INTEGRASE-RELATED"/>
    <property type="match status" value="1"/>
</dbReference>
<keyword evidence="6" id="KW-1185">Reference proteome</keyword>
<comment type="similarity">
    <text evidence="1">Belongs to the 'phage' integrase family.</text>
</comment>
<evidence type="ECO:0000313" key="6">
    <source>
        <dbReference type="Proteomes" id="UP001070176"/>
    </source>
</evidence>
<dbReference type="Gene3D" id="1.10.150.130">
    <property type="match status" value="1"/>
</dbReference>
<evidence type="ECO:0000256" key="3">
    <source>
        <dbReference type="ARBA" id="ARBA00023172"/>
    </source>
</evidence>
<organism evidence="5 6">
    <name type="scientific">Chryseobacterium luquanense</name>
    <dbReference type="NCBI Taxonomy" id="2983766"/>
    <lineage>
        <taxon>Bacteria</taxon>
        <taxon>Pseudomonadati</taxon>
        <taxon>Bacteroidota</taxon>
        <taxon>Flavobacteriia</taxon>
        <taxon>Flavobacteriales</taxon>
        <taxon>Weeksellaceae</taxon>
        <taxon>Chryseobacterium group</taxon>
        <taxon>Chryseobacterium</taxon>
    </lineage>
</organism>
<dbReference type="InterPro" id="IPR002104">
    <property type="entry name" value="Integrase_catalytic"/>
</dbReference>